<reference evidence="2" key="1">
    <citation type="submission" date="2018-11" db="EMBL/GenBank/DDBJ databases">
        <authorList>
            <consortium name="Pathogen Informatics"/>
        </authorList>
    </citation>
    <scope>NUCLEOTIDE SEQUENCE</scope>
</reference>
<organism evidence="2 3">
    <name type="scientific">Protopolystoma xenopodis</name>
    <dbReference type="NCBI Taxonomy" id="117903"/>
    <lineage>
        <taxon>Eukaryota</taxon>
        <taxon>Metazoa</taxon>
        <taxon>Spiralia</taxon>
        <taxon>Lophotrochozoa</taxon>
        <taxon>Platyhelminthes</taxon>
        <taxon>Monogenea</taxon>
        <taxon>Polyopisthocotylea</taxon>
        <taxon>Polystomatidea</taxon>
        <taxon>Polystomatidae</taxon>
        <taxon>Protopolystoma</taxon>
    </lineage>
</organism>
<gene>
    <name evidence="2" type="ORF">PXEA_LOCUS9386</name>
</gene>
<dbReference type="GO" id="GO:0007005">
    <property type="term" value="P:mitochondrion organization"/>
    <property type="evidence" value="ECO:0007669"/>
    <property type="project" value="TreeGrafter"/>
</dbReference>
<dbReference type="PANTHER" id="PTHR16166">
    <property type="entry name" value="VACUOLAR PROTEIN SORTING-ASSOCIATED PROTEIN VPS13"/>
    <property type="match status" value="1"/>
</dbReference>
<dbReference type="PANTHER" id="PTHR16166:SF141">
    <property type="entry name" value="INTERMEMBRANE LIPID TRANSFER PROTEIN VPS13D"/>
    <property type="match status" value="1"/>
</dbReference>
<dbReference type="GO" id="GO:0006623">
    <property type="term" value="P:protein targeting to vacuole"/>
    <property type="evidence" value="ECO:0007669"/>
    <property type="project" value="TreeGrafter"/>
</dbReference>
<keyword evidence="3" id="KW-1185">Reference proteome</keyword>
<dbReference type="InterPro" id="IPR026847">
    <property type="entry name" value="VPS13"/>
</dbReference>
<evidence type="ECO:0000313" key="2">
    <source>
        <dbReference type="EMBL" id="VEL15946.1"/>
    </source>
</evidence>
<comment type="caution">
    <text evidence="2">The sequence shown here is derived from an EMBL/GenBank/DDBJ whole genome shotgun (WGS) entry which is preliminary data.</text>
</comment>
<dbReference type="AlphaFoldDB" id="A0A3S5CF26"/>
<dbReference type="GO" id="GO:0045053">
    <property type="term" value="P:protein retention in Golgi apparatus"/>
    <property type="evidence" value="ECO:0007669"/>
    <property type="project" value="TreeGrafter"/>
</dbReference>
<protein>
    <submittedName>
        <fullName evidence="2">Uncharacterized protein</fullName>
    </submittedName>
</protein>
<evidence type="ECO:0000256" key="1">
    <source>
        <dbReference type="SAM" id="MobiDB-lite"/>
    </source>
</evidence>
<feature type="region of interest" description="Disordered" evidence="1">
    <location>
        <begin position="120"/>
        <end position="148"/>
    </location>
</feature>
<sequence length="260" mass="27110">MAETARQITGQLMRHLRAEVRGQAMSIFGSIDVFGNPAGLMHDLAIGLRHGLVDLDMAGLVRNVAHGVCDSTAKVVGGMSHLVSTISMDERHQLQRKLILGSLFGDGSINRRVIMASSPAGTHTVSANTSEAPPSTHTSGQTDPKHKALRKSFIGVSSRSISGQLPKSPGSQTSASSVSPLHSSAIAPKTNLPPVAAASAAAAAHAALQDLAFLEDEEGNQSVTAPLAAGFRGFMHGLFGGITSMVTQPYQGVKEDQFKV</sequence>
<dbReference type="EMBL" id="CAAALY010026520">
    <property type="protein sequence ID" value="VEL15946.1"/>
    <property type="molecule type" value="Genomic_DNA"/>
</dbReference>
<feature type="compositionally biased region" description="Polar residues" evidence="1">
    <location>
        <begin position="160"/>
        <end position="173"/>
    </location>
</feature>
<accession>A0A3S5CF26</accession>
<name>A0A3S5CF26_9PLAT</name>
<evidence type="ECO:0000313" key="3">
    <source>
        <dbReference type="Proteomes" id="UP000784294"/>
    </source>
</evidence>
<feature type="region of interest" description="Disordered" evidence="1">
    <location>
        <begin position="160"/>
        <end position="181"/>
    </location>
</feature>
<dbReference type="Proteomes" id="UP000784294">
    <property type="component" value="Unassembled WGS sequence"/>
</dbReference>
<dbReference type="OrthoDB" id="272810at2759"/>
<proteinExistence type="predicted"/>
<feature type="compositionally biased region" description="Polar residues" evidence="1">
    <location>
        <begin position="120"/>
        <end position="142"/>
    </location>
</feature>